<keyword evidence="2" id="KW-1133">Transmembrane helix</keyword>
<dbReference type="Pfam" id="PF10032">
    <property type="entry name" value="Pho88"/>
    <property type="match status" value="1"/>
</dbReference>
<dbReference type="OrthoDB" id="18139at2759"/>
<name>A0A2T9Y7C7_9FUNG</name>
<protein>
    <recommendedName>
        <fullName evidence="5">Inorganic phosphate transporter</fullName>
    </recommendedName>
</protein>
<dbReference type="InterPro" id="IPR012098">
    <property type="entry name" value="SND3_fun"/>
</dbReference>
<keyword evidence="4" id="KW-1185">Reference proteome</keyword>
<accession>A0A2T9Y7C7</accession>
<dbReference type="PANTHER" id="PTHR28112">
    <property type="entry name" value="SRP-INDEPENDENT TARGETING PROTEIN 3"/>
    <property type="match status" value="1"/>
</dbReference>
<dbReference type="GO" id="GO:0045047">
    <property type="term" value="P:protein targeting to ER"/>
    <property type="evidence" value="ECO:0007669"/>
    <property type="project" value="InterPro"/>
</dbReference>
<feature type="transmembrane region" description="Helical" evidence="2">
    <location>
        <begin position="122"/>
        <end position="144"/>
    </location>
</feature>
<keyword evidence="2" id="KW-0812">Transmembrane</keyword>
<dbReference type="GO" id="GO:0005783">
    <property type="term" value="C:endoplasmic reticulum"/>
    <property type="evidence" value="ECO:0007669"/>
    <property type="project" value="InterPro"/>
</dbReference>
<feature type="compositionally biased region" description="Basic and acidic residues" evidence="1">
    <location>
        <begin position="179"/>
        <end position="191"/>
    </location>
</feature>
<feature type="transmembrane region" description="Helical" evidence="2">
    <location>
        <begin position="40"/>
        <end position="59"/>
    </location>
</feature>
<sequence length="191" mass="21306">MSANVIFEQVMQMGLMFGSIRAASVLGWDKPENINTLRTFFGTATIIYYTMSFIIWQLAKSTKDETPLIYEEPVNGQEEPEKFETTVSVYDIAQIEKLVKSAAFSTALIIGLHAYFKITQPLIIQSVLPLFSLFKSPLFGIYILRMKAEGSFQRPWVTKSAFGNTLNTPAQADTAPDAKAADKSISDKKSE</sequence>
<comment type="caution">
    <text evidence="3">The sequence shown here is derived from an EMBL/GenBank/DDBJ whole genome shotgun (WGS) entry which is preliminary data.</text>
</comment>
<dbReference type="PANTHER" id="PTHR28112:SF1">
    <property type="entry name" value="SRP-INDEPENDENT TARGETING PROTEIN 3"/>
    <property type="match status" value="1"/>
</dbReference>
<evidence type="ECO:0000256" key="2">
    <source>
        <dbReference type="SAM" id="Phobius"/>
    </source>
</evidence>
<dbReference type="GO" id="GO:0005739">
    <property type="term" value="C:mitochondrion"/>
    <property type="evidence" value="ECO:0007669"/>
    <property type="project" value="TreeGrafter"/>
</dbReference>
<organism evidence="3 4">
    <name type="scientific">Smittium simulii</name>
    <dbReference type="NCBI Taxonomy" id="133385"/>
    <lineage>
        <taxon>Eukaryota</taxon>
        <taxon>Fungi</taxon>
        <taxon>Fungi incertae sedis</taxon>
        <taxon>Zoopagomycota</taxon>
        <taxon>Kickxellomycotina</taxon>
        <taxon>Harpellomycetes</taxon>
        <taxon>Harpellales</taxon>
        <taxon>Legeriomycetaceae</taxon>
        <taxon>Smittium</taxon>
    </lineage>
</organism>
<reference evidence="3 4" key="1">
    <citation type="journal article" date="2018" name="MBio">
        <title>Comparative Genomics Reveals the Core Gene Toolbox for the Fungus-Insect Symbiosis.</title>
        <authorList>
            <person name="Wang Y."/>
            <person name="Stata M."/>
            <person name="Wang W."/>
            <person name="Stajich J.E."/>
            <person name="White M.M."/>
            <person name="Moncalvo J.M."/>
        </authorList>
    </citation>
    <scope>NUCLEOTIDE SEQUENCE [LARGE SCALE GENOMIC DNA]</scope>
    <source>
        <strain evidence="3 4">SWE-8-4</strain>
    </source>
</reference>
<evidence type="ECO:0000256" key="1">
    <source>
        <dbReference type="SAM" id="MobiDB-lite"/>
    </source>
</evidence>
<gene>
    <name evidence="3" type="ORF">BB561_005957</name>
</gene>
<proteinExistence type="predicted"/>
<evidence type="ECO:0000313" key="4">
    <source>
        <dbReference type="Proteomes" id="UP000245383"/>
    </source>
</evidence>
<feature type="region of interest" description="Disordered" evidence="1">
    <location>
        <begin position="167"/>
        <end position="191"/>
    </location>
</feature>
<dbReference type="AlphaFoldDB" id="A0A2T9Y7C7"/>
<feature type="compositionally biased region" description="Low complexity" evidence="1">
    <location>
        <begin position="168"/>
        <end position="178"/>
    </location>
</feature>
<dbReference type="Proteomes" id="UP000245383">
    <property type="component" value="Unassembled WGS sequence"/>
</dbReference>
<keyword evidence="2" id="KW-0472">Membrane</keyword>
<evidence type="ECO:0008006" key="5">
    <source>
        <dbReference type="Google" id="ProtNLM"/>
    </source>
</evidence>
<evidence type="ECO:0000313" key="3">
    <source>
        <dbReference type="EMBL" id="PVU88251.1"/>
    </source>
</evidence>
<dbReference type="EMBL" id="MBFR01000402">
    <property type="protein sequence ID" value="PVU88251.1"/>
    <property type="molecule type" value="Genomic_DNA"/>
</dbReference>